<dbReference type="AlphaFoldDB" id="A0AAV1QYU8"/>
<evidence type="ECO:0000313" key="2">
    <source>
        <dbReference type="EMBL" id="CAK7326972.1"/>
    </source>
</evidence>
<organism evidence="2 3">
    <name type="scientific">Dovyalis caffra</name>
    <dbReference type="NCBI Taxonomy" id="77055"/>
    <lineage>
        <taxon>Eukaryota</taxon>
        <taxon>Viridiplantae</taxon>
        <taxon>Streptophyta</taxon>
        <taxon>Embryophyta</taxon>
        <taxon>Tracheophyta</taxon>
        <taxon>Spermatophyta</taxon>
        <taxon>Magnoliopsida</taxon>
        <taxon>eudicotyledons</taxon>
        <taxon>Gunneridae</taxon>
        <taxon>Pentapetalae</taxon>
        <taxon>rosids</taxon>
        <taxon>fabids</taxon>
        <taxon>Malpighiales</taxon>
        <taxon>Salicaceae</taxon>
        <taxon>Flacourtieae</taxon>
        <taxon>Dovyalis</taxon>
    </lineage>
</organism>
<evidence type="ECO:0000256" key="1">
    <source>
        <dbReference type="SAM" id="MobiDB-lite"/>
    </source>
</evidence>
<proteinExistence type="predicted"/>
<keyword evidence="3" id="KW-1185">Reference proteome</keyword>
<name>A0AAV1QYU8_9ROSI</name>
<dbReference type="Proteomes" id="UP001314170">
    <property type="component" value="Unassembled WGS sequence"/>
</dbReference>
<evidence type="ECO:0000313" key="3">
    <source>
        <dbReference type="Proteomes" id="UP001314170"/>
    </source>
</evidence>
<accession>A0AAV1QYU8</accession>
<protein>
    <recommendedName>
        <fullName evidence="4">Transposase</fullName>
    </recommendedName>
</protein>
<dbReference type="EMBL" id="CAWUPB010000851">
    <property type="protein sequence ID" value="CAK7326972.1"/>
    <property type="molecule type" value="Genomic_DNA"/>
</dbReference>
<reference evidence="2 3" key="1">
    <citation type="submission" date="2024-01" db="EMBL/GenBank/DDBJ databases">
        <authorList>
            <person name="Waweru B."/>
        </authorList>
    </citation>
    <scope>NUCLEOTIDE SEQUENCE [LARGE SCALE GENOMIC DNA]</scope>
</reference>
<sequence>MIMPSVKVLEGKTTTLEDEDRAQGLTQHIIGKSKVAPRGTMPLTHNESSKHTYQERKRTNGWKKTKRVENGHSREGIGWQFCADIEWNGIREVNVPPTGTFLAVAIVGMKVGLDLMRYLAFGNSYNPSCSCTLGPIVPGSMDI</sequence>
<feature type="region of interest" description="Disordered" evidence="1">
    <location>
        <begin position="37"/>
        <end position="71"/>
    </location>
</feature>
<gene>
    <name evidence="2" type="ORF">DCAF_LOCUS4679</name>
</gene>
<evidence type="ECO:0008006" key="4">
    <source>
        <dbReference type="Google" id="ProtNLM"/>
    </source>
</evidence>
<feature type="compositionally biased region" description="Basic and acidic residues" evidence="1">
    <location>
        <begin position="47"/>
        <end position="58"/>
    </location>
</feature>
<comment type="caution">
    <text evidence="2">The sequence shown here is derived from an EMBL/GenBank/DDBJ whole genome shotgun (WGS) entry which is preliminary data.</text>
</comment>